<dbReference type="Proteomes" id="UP001292094">
    <property type="component" value="Unassembled WGS sequence"/>
</dbReference>
<reference evidence="2" key="1">
    <citation type="submission" date="2023-11" db="EMBL/GenBank/DDBJ databases">
        <title>Genome assemblies of two species of porcelain crab, Petrolisthes cinctipes and Petrolisthes manimaculis (Anomura: Porcellanidae).</title>
        <authorList>
            <person name="Angst P."/>
        </authorList>
    </citation>
    <scope>NUCLEOTIDE SEQUENCE</scope>
    <source>
        <strain evidence="2">PB745_02</strain>
        <tissue evidence="2">Gill</tissue>
    </source>
</reference>
<evidence type="ECO:0000256" key="1">
    <source>
        <dbReference type="SAM" id="MobiDB-lite"/>
    </source>
</evidence>
<keyword evidence="3" id="KW-1185">Reference proteome</keyword>
<organism evidence="2 3">
    <name type="scientific">Petrolisthes manimaculis</name>
    <dbReference type="NCBI Taxonomy" id="1843537"/>
    <lineage>
        <taxon>Eukaryota</taxon>
        <taxon>Metazoa</taxon>
        <taxon>Ecdysozoa</taxon>
        <taxon>Arthropoda</taxon>
        <taxon>Crustacea</taxon>
        <taxon>Multicrustacea</taxon>
        <taxon>Malacostraca</taxon>
        <taxon>Eumalacostraca</taxon>
        <taxon>Eucarida</taxon>
        <taxon>Decapoda</taxon>
        <taxon>Pleocyemata</taxon>
        <taxon>Anomura</taxon>
        <taxon>Galatheoidea</taxon>
        <taxon>Porcellanidae</taxon>
        <taxon>Petrolisthes</taxon>
    </lineage>
</organism>
<name>A0AAE1UK67_9EUCA</name>
<feature type="compositionally biased region" description="Basic residues" evidence="1">
    <location>
        <begin position="161"/>
        <end position="189"/>
    </location>
</feature>
<evidence type="ECO:0000313" key="2">
    <source>
        <dbReference type="EMBL" id="KAK4327993.1"/>
    </source>
</evidence>
<dbReference type="AlphaFoldDB" id="A0AAE1UK67"/>
<feature type="region of interest" description="Disordered" evidence="1">
    <location>
        <begin position="74"/>
        <end position="205"/>
    </location>
</feature>
<dbReference type="EMBL" id="JAWZYT010000105">
    <property type="protein sequence ID" value="KAK4327993.1"/>
    <property type="molecule type" value="Genomic_DNA"/>
</dbReference>
<feature type="compositionally biased region" description="Basic residues" evidence="1">
    <location>
        <begin position="130"/>
        <end position="142"/>
    </location>
</feature>
<gene>
    <name evidence="2" type="ORF">Pmani_001565</name>
</gene>
<proteinExistence type="predicted"/>
<sequence length="205" mass="23063">MSSAITEFTGLRFSAGQAIHKPLITLRQCGVHPNYDGDEGAPYMLITEAQLGRPAYVTAYGSLITPGCNWIRKKRQGKNPESKSMNRQRRHIVGDETDASLSPGRKGSQYYEGKGRRNGSGTRKAINARSKTRRRKGGKKSKQAVSDQKRKSKSGKSEKSNKRRKQNKNKKKWKKSKQAVSDRKRKSKSGTREKSNKLSEKRSPI</sequence>
<evidence type="ECO:0000313" key="3">
    <source>
        <dbReference type="Proteomes" id="UP001292094"/>
    </source>
</evidence>
<accession>A0AAE1UK67</accession>
<feature type="compositionally biased region" description="Basic and acidic residues" evidence="1">
    <location>
        <begin position="190"/>
        <end position="205"/>
    </location>
</feature>
<protein>
    <submittedName>
        <fullName evidence="2">Uncharacterized protein</fullName>
    </submittedName>
</protein>
<comment type="caution">
    <text evidence="2">The sequence shown here is derived from an EMBL/GenBank/DDBJ whole genome shotgun (WGS) entry which is preliminary data.</text>
</comment>